<dbReference type="CDD" id="cd01563">
    <property type="entry name" value="Thr-synth_1"/>
    <property type="match status" value="1"/>
</dbReference>
<dbReference type="NCBIfam" id="TIGR00260">
    <property type="entry name" value="thrC"/>
    <property type="match status" value="1"/>
</dbReference>
<evidence type="ECO:0000256" key="4">
    <source>
        <dbReference type="ARBA" id="ARBA00005517"/>
    </source>
</evidence>
<dbReference type="EMBL" id="JBHTIU010000077">
    <property type="protein sequence ID" value="MFD0871321.1"/>
    <property type="molecule type" value="Genomic_DNA"/>
</dbReference>
<dbReference type="Gene3D" id="3.40.50.1100">
    <property type="match status" value="2"/>
</dbReference>
<keyword evidence="15" id="KW-1185">Reference proteome</keyword>
<evidence type="ECO:0000256" key="9">
    <source>
        <dbReference type="ARBA" id="ARBA00022898"/>
    </source>
</evidence>
<evidence type="ECO:0000256" key="8">
    <source>
        <dbReference type="ARBA" id="ARBA00022697"/>
    </source>
</evidence>
<dbReference type="SUPFAM" id="SSF53686">
    <property type="entry name" value="Tryptophan synthase beta subunit-like PLP-dependent enzymes"/>
    <property type="match status" value="1"/>
</dbReference>
<comment type="pathway">
    <text evidence="3">Amino-acid biosynthesis; L-threonine biosynthesis; L-threonine from L-aspartate: step 5/5.</text>
</comment>
<dbReference type="Pfam" id="PF00291">
    <property type="entry name" value="PALP"/>
    <property type="match status" value="1"/>
</dbReference>
<dbReference type="PROSITE" id="PS00165">
    <property type="entry name" value="DEHYDRATASE_SER_THR"/>
    <property type="match status" value="1"/>
</dbReference>
<dbReference type="InterPro" id="IPR000634">
    <property type="entry name" value="Ser/Thr_deHydtase_PyrdxlP-BS"/>
</dbReference>
<dbReference type="InterPro" id="IPR036052">
    <property type="entry name" value="TrpB-like_PALP_sf"/>
</dbReference>
<protein>
    <recommendedName>
        <fullName evidence="6 12">Threonine synthase</fullName>
        <ecNumber evidence="5 12">4.2.3.1</ecNumber>
    </recommendedName>
</protein>
<evidence type="ECO:0000256" key="6">
    <source>
        <dbReference type="ARBA" id="ARBA00018679"/>
    </source>
</evidence>
<evidence type="ECO:0000256" key="1">
    <source>
        <dbReference type="ARBA" id="ARBA00001933"/>
    </source>
</evidence>
<keyword evidence="8" id="KW-0791">Threonine biosynthesis</keyword>
<feature type="domain" description="Tryptophan synthase beta chain-like PALP" evidence="13">
    <location>
        <begin position="68"/>
        <end position="375"/>
    </location>
</feature>
<dbReference type="GO" id="GO:0004795">
    <property type="term" value="F:threonine synthase activity"/>
    <property type="evidence" value="ECO:0007669"/>
    <property type="project" value="UniProtKB-EC"/>
</dbReference>
<evidence type="ECO:0000256" key="3">
    <source>
        <dbReference type="ARBA" id="ARBA00004979"/>
    </source>
</evidence>
<proteinExistence type="inferred from homology"/>
<evidence type="ECO:0000256" key="2">
    <source>
        <dbReference type="ARBA" id="ARBA00003648"/>
    </source>
</evidence>
<dbReference type="PANTHER" id="PTHR48078:SF6">
    <property type="entry name" value="L-THREONINE DEHYDRATASE CATABOLIC TDCB"/>
    <property type="match status" value="1"/>
</dbReference>
<comment type="catalytic activity">
    <reaction evidence="11">
        <text>O-phospho-L-homoserine + H2O = L-threonine + phosphate</text>
        <dbReference type="Rhea" id="RHEA:10840"/>
        <dbReference type="ChEBI" id="CHEBI:15377"/>
        <dbReference type="ChEBI" id="CHEBI:43474"/>
        <dbReference type="ChEBI" id="CHEBI:57590"/>
        <dbReference type="ChEBI" id="CHEBI:57926"/>
        <dbReference type="EC" id="4.2.3.1"/>
    </reaction>
</comment>
<evidence type="ECO:0000313" key="15">
    <source>
        <dbReference type="Proteomes" id="UP001597120"/>
    </source>
</evidence>
<evidence type="ECO:0000259" key="13">
    <source>
        <dbReference type="Pfam" id="PF00291"/>
    </source>
</evidence>
<evidence type="ECO:0000313" key="14">
    <source>
        <dbReference type="EMBL" id="MFD0871321.1"/>
    </source>
</evidence>
<dbReference type="Proteomes" id="UP001597120">
    <property type="component" value="Unassembled WGS sequence"/>
</dbReference>
<dbReference type="EC" id="4.2.3.1" evidence="5 12"/>
<dbReference type="InterPro" id="IPR001926">
    <property type="entry name" value="TrpB-like_PALP"/>
</dbReference>
<evidence type="ECO:0000256" key="5">
    <source>
        <dbReference type="ARBA" id="ARBA00013028"/>
    </source>
</evidence>
<keyword evidence="10 14" id="KW-0456">Lyase</keyword>
<dbReference type="RefSeq" id="WP_379290293.1">
    <property type="nucleotide sequence ID" value="NZ_JBHTIU010000077.1"/>
</dbReference>
<dbReference type="InterPro" id="IPR004450">
    <property type="entry name" value="Thr_synthase-like"/>
</dbReference>
<name>A0ABW3DD92_9BACL</name>
<evidence type="ECO:0000256" key="7">
    <source>
        <dbReference type="ARBA" id="ARBA00022605"/>
    </source>
</evidence>
<keyword evidence="7" id="KW-0028">Amino-acid biosynthesis</keyword>
<comment type="caution">
    <text evidence="14">The sequence shown here is derived from an EMBL/GenBank/DDBJ whole genome shotgun (WGS) entry which is preliminary data.</text>
</comment>
<comment type="function">
    <text evidence="2">Catalyzes the gamma-elimination of phosphate from L-phosphohomoserine and the beta-addition of water to produce L-threonine.</text>
</comment>
<evidence type="ECO:0000256" key="11">
    <source>
        <dbReference type="ARBA" id="ARBA00049144"/>
    </source>
</evidence>
<dbReference type="InterPro" id="IPR050147">
    <property type="entry name" value="Ser/Thr_Dehydratase"/>
</dbReference>
<reference evidence="15" key="1">
    <citation type="journal article" date="2019" name="Int. J. Syst. Evol. Microbiol.">
        <title>The Global Catalogue of Microorganisms (GCM) 10K type strain sequencing project: providing services to taxonomists for standard genome sequencing and annotation.</title>
        <authorList>
            <consortium name="The Broad Institute Genomics Platform"/>
            <consortium name="The Broad Institute Genome Sequencing Center for Infectious Disease"/>
            <person name="Wu L."/>
            <person name="Ma J."/>
        </authorList>
    </citation>
    <scope>NUCLEOTIDE SEQUENCE [LARGE SCALE GENOMIC DNA]</scope>
    <source>
        <strain evidence="15">CCUG 57263</strain>
    </source>
</reference>
<comment type="cofactor">
    <cofactor evidence="1">
        <name>pyridoxal 5'-phosphate</name>
        <dbReference type="ChEBI" id="CHEBI:597326"/>
    </cofactor>
</comment>
<evidence type="ECO:0000256" key="12">
    <source>
        <dbReference type="NCBIfam" id="TIGR00260"/>
    </source>
</evidence>
<gene>
    <name evidence="14" type="primary">thrC</name>
    <name evidence="14" type="ORF">ACFQ03_19455</name>
</gene>
<comment type="similarity">
    <text evidence="4">Belongs to the threonine synthase family.</text>
</comment>
<dbReference type="PANTHER" id="PTHR48078">
    <property type="entry name" value="THREONINE DEHYDRATASE, MITOCHONDRIAL-RELATED"/>
    <property type="match status" value="1"/>
</dbReference>
<sequence>MLGLRCSSCGEWHESTIRYQCEACGNSLMAEYDYNRIFRKFSFENAGMASGIWRFKPLLPVGPNVAPVTLGEGSTPLLRANRLESALSLANVFLKNETVNPTLSFKDRALSVALTVAGQLGAEAVVTASTGNTGVSAAAYAAKSGLPCTLFVPKSTPRAKLYAMKRYGASLHQVDGTFSDAYLLAKEVAERKRWFNLTSTFLNPFAVEGHKTLAYELVEQMKEVPDWVIIPIGAGPLLVSVYRGFLELRLAGRINTIPRLVGVQAAGCAPIARAFAQDKTEVEPWEAPETMLSAIADPLSSYPADGSRTLKVIRESGGQVVAAPDEAVLGDQEWLTRQEGLYVENASASTLTALKILLKQRVVRESDSVVLVLTGHGTKETE</sequence>
<keyword evidence="9" id="KW-0663">Pyridoxal phosphate</keyword>
<accession>A0ABW3DD92</accession>
<organism evidence="14 15">
    <name type="scientific">Paenibacillus residui</name>
    <dbReference type="NCBI Taxonomy" id="629724"/>
    <lineage>
        <taxon>Bacteria</taxon>
        <taxon>Bacillati</taxon>
        <taxon>Bacillota</taxon>
        <taxon>Bacilli</taxon>
        <taxon>Bacillales</taxon>
        <taxon>Paenibacillaceae</taxon>
        <taxon>Paenibacillus</taxon>
    </lineage>
</organism>
<evidence type="ECO:0000256" key="10">
    <source>
        <dbReference type="ARBA" id="ARBA00023239"/>
    </source>
</evidence>